<accession>A0ABV8UIP7</accession>
<dbReference type="InterPro" id="IPR027417">
    <property type="entry name" value="P-loop_NTPase"/>
</dbReference>
<keyword evidence="3" id="KW-0547">Nucleotide-binding</keyword>
<dbReference type="Gene3D" id="3.40.50.300">
    <property type="entry name" value="P-loop containing nucleotide triphosphate hydrolases"/>
    <property type="match status" value="1"/>
</dbReference>
<organism evidence="3 4">
    <name type="scientific">Fodinicurvata halophila</name>
    <dbReference type="NCBI Taxonomy" id="1419723"/>
    <lineage>
        <taxon>Bacteria</taxon>
        <taxon>Pseudomonadati</taxon>
        <taxon>Pseudomonadota</taxon>
        <taxon>Alphaproteobacteria</taxon>
        <taxon>Rhodospirillales</taxon>
        <taxon>Rhodovibrionaceae</taxon>
        <taxon>Fodinicurvata</taxon>
    </lineage>
</organism>
<name>A0ABV8UIP7_9PROT</name>
<comment type="caution">
    <text evidence="3">The sequence shown here is derived from an EMBL/GenBank/DDBJ whole genome shotgun (WGS) entry which is preliminary data.</text>
</comment>
<dbReference type="EMBL" id="JBHSCW010000002">
    <property type="protein sequence ID" value="MFC4350711.1"/>
    <property type="molecule type" value="Genomic_DNA"/>
</dbReference>
<reference evidence="4" key="1">
    <citation type="journal article" date="2019" name="Int. J. Syst. Evol. Microbiol.">
        <title>The Global Catalogue of Microorganisms (GCM) 10K type strain sequencing project: providing services to taxonomists for standard genome sequencing and annotation.</title>
        <authorList>
            <consortium name="The Broad Institute Genomics Platform"/>
            <consortium name="The Broad Institute Genome Sequencing Center for Infectious Disease"/>
            <person name="Wu L."/>
            <person name="Ma J."/>
        </authorList>
    </citation>
    <scope>NUCLEOTIDE SEQUENCE [LARGE SCALE GENOMIC DNA]</scope>
    <source>
        <strain evidence="4">CECT 8472</strain>
    </source>
</reference>
<dbReference type="Proteomes" id="UP001595799">
    <property type="component" value="Unassembled WGS sequence"/>
</dbReference>
<sequence length="410" mass="47151">MSNLYQRWQAKSLKNAMKQRRVLLLTGPRQCGKTTLAQAITGNGIEYRTLDDQTLRQAAENDPHGFVQHDASTLIIDEIQRVPDLLPAIKKVVDKDNRPGQFLMTGSVNVQELPSVRESLAGRIAKIRLRPFSQGELLNSQPRFLDLAFAESFEHSWQIFERGELIDIAFRGGFPEAVRLQGRARRHWHRDYIAALLDRDLRDITRIRRFDAMRELVRTMAAWSSKLMDVSAIGSGLSIKRPTLESYINALETLYLSERVHPWTHTDYERVGKQDKLFMSDCGLMASILGWREDQVRLDPDRSGKLFETLAFNEIAAQIESSEDEYELFHYRDREKREIDFIVERDDGALLGIEIKAAATANKKDFRHLEWFRDNLAKDRPFIGIVLYTGEFSGSFGNGMWAVPFSALWS</sequence>
<dbReference type="Pfam" id="PF13173">
    <property type="entry name" value="AAA_14"/>
    <property type="match status" value="1"/>
</dbReference>
<proteinExistence type="predicted"/>
<feature type="domain" description="DUF4143" evidence="2">
    <location>
        <begin position="198"/>
        <end position="357"/>
    </location>
</feature>
<evidence type="ECO:0000259" key="1">
    <source>
        <dbReference type="Pfam" id="PF13173"/>
    </source>
</evidence>
<dbReference type="GO" id="GO:0005524">
    <property type="term" value="F:ATP binding"/>
    <property type="evidence" value="ECO:0007669"/>
    <property type="project" value="UniProtKB-KW"/>
</dbReference>
<evidence type="ECO:0000259" key="2">
    <source>
        <dbReference type="Pfam" id="PF13635"/>
    </source>
</evidence>
<protein>
    <submittedName>
        <fullName evidence="3">ATP-binding protein</fullName>
    </submittedName>
</protein>
<evidence type="ECO:0000313" key="3">
    <source>
        <dbReference type="EMBL" id="MFC4350711.1"/>
    </source>
</evidence>
<keyword evidence="3" id="KW-0067">ATP-binding</keyword>
<feature type="domain" description="AAA" evidence="1">
    <location>
        <begin position="20"/>
        <end position="138"/>
    </location>
</feature>
<evidence type="ECO:0000313" key="4">
    <source>
        <dbReference type="Proteomes" id="UP001595799"/>
    </source>
</evidence>
<dbReference type="Pfam" id="PF13635">
    <property type="entry name" value="DUF4143"/>
    <property type="match status" value="1"/>
</dbReference>
<dbReference type="InterPro" id="IPR025420">
    <property type="entry name" value="DUF4143"/>
</dbReference>
<dbReference type="PANTHER" id="PTHR43566:SF2">
    <property type="entry name" value="DUF4143 DOMAIN-CONTAINING PROTEIN"/>
    <property type="match status" value="1"/>
</dbReference>
<gene>
    <name evidence="3" type="ORF">ACFOW6_04040</name>
</gene>
<dbReference type="PANTHER" id="PTHR43566">
    <property type="entry name" value="CONSERVED PROTEIN"/>
    <property type="match status" value="1"/>
</dbReference>
<keyword evidence="4" id="KW-1185">Reference proteome</keyword>
<dbReference type="InterPro" id="IPR041682">
    <property type="entry name" value="AAA_14"/>
</dbReference>
<dbReference type="SUPFAM" id="SSF52540">
    <property type="entry name" value="P-loop containing nucleoside triphosphate hydrolases"/>
    <property type="match status" value="1"/>
</dbReference>
<dbReference type="RefSeq" id="WP_382421056.1">
    <property type="nucleotide sequence ID" value="NZ_JBHSCW010000002.1"/>
</dbReference>